<dbReference type="EnsemblPlants" id="Pp3c16_5370V3.4">
    <property type="protein sequence ID" value="Pp3c16_5370V3.4"/>
    <property type="gene ID" value="Pp3c16_5370"/>
</dbReference>
<dbReference type="EMBL" id="ABEU02000016">
    <property type="protein sequence ID" value="PNR37390.1"/>
    <property type="molecule type" value="Genomic_DNA"/>
</dbReference>
<proteinExistence type="predicted"/>
<dbReference type="SMART" id="SM00256">
    <property type="entry name" value="FBOX"/>
    <property type="match status" value="2"/>
</dbReference>
<dbReference type="Pfam" id="PF00646">
    <property type="entry name" value="F-box"/>
    <property type="match status" value="2"/>
</dbReference>
<evidence type="ECO:0000313" key="3">
    <source>
        <dbReference type="EnsemblPlants" id="Pp3c16_5370V3.1"/>
    </source>
</evidence>
<dbReference type="GeneID" id="112292985"/>
<reference evidence="3" key="3">
    <citation type="submission" date="2020-12" db="UniProtKB">
        <authorList>
            <consortium name="EnsemblPlants"/>
        </authorList>
    </citation>
    <scope>IDENTIFICATION</scope>
</reference>
<dbReference type="Gramene" id="Pp3c16_5370V3.5">
    <property type="protein sequence ID" value="Pp3c16_5370V3.5"/>
    <property type="gene ID" value="Pp3c16_5370"/>
</dbReference>
<organism evidence="2">
    <name type="scientific">Physcomitrium patens</name>
    <name type="common">Spreading-leaved earth moss</name>
    <name type="synonym">Physcomitrella patens</name>
    <dbReference type="NCBI Taxonomy" id="3218"/>
    <lineage>
        <taxon>Eukaryota</taxon>
        <taxon>Viridiplantae</taxon>
        <taxon>Streptophyta</taxon>
        <taxon>Embryophyta</taxon>
        <taxon>Bryophyta</taxon>
        <taxon>Bryophytina</taxon>
        <taxon>Bryopsida</taxon>
        <taxon>Funariidae</taxon>
        <taxon>Funariales</taxon>
        <taxon>Funariaceae</taxon>
        <taxon>Physcomitrium</taxon>
    </lineage>
</organism>
<dbReference type="Gene3D" id="1.20.1280.50">
    <property type="match status" value="2"/>
</dbReference>
<dbReference type="Gramene" id="Pp3c16_5370V3.2">
    <property type="protein sequence ID" value="Pp3c16_5370V3.2"/>
    <property type="gene ID" value="Pp3c16_5370"/>
</dbReference>
<dbReference type="SUPFAM" id="SSF54106">
    <property type="entry name" value="LysM domain"/>
    <property type="match status" value="1"/>
</dbReference>
<dbReference type="AlphaFoldDB" id="A0A2K1J788"/>
<dbReference type="EnsemblPlants" id="Pp3c16_5370V3.2">
    <property type="protein sequence ID" value="Pp3c16_5370V3.2"/>
    <property type="gene ID" value="Pp3c16_5370"/>
</dbReference>
<dbReference type="Gramene" id="Pp3c16_5370V3.3">
    <property type="protein sequence ID" value="Pp3c16_5370V3.3"/>
    <property type="gene ID" value="Pp3c16_5370"/>
</dbReference>
<dbReference type="PROSITE" id="PS51782">
    <property type="entry name" value="LYSM"/>
    <property type="match status" value="2"/>
</dbReference>
<evidence type="ECO:0000313" key="2">
    <source>
        <dbReference type="EMBL" id="PNR37390.1"/>
    </source>
</evidence>
<dbReference type="KEGG" id="ppp:112292985"/>
<dbReference type="Gramene" id="Pp3c16_5370V3.4">
    <property type="protein sequence ID" value="Pp3c16_5370V3.4"/>
    <property type="gene ID" value="Pp3c16_5370"/>
</dbReference>
<feature type="domain" description="LysM" evidence="1">
    <location>
        <begin position="85"/>
        <end position="129"/>
    </location>
</feature>
<evidence type="ECO:0000313" key="4">
    <source>
        <dbReference type="Proteomes" id="UP000006727"/>
    </source>
</evidence>
<dbReference type="Proteomes" id="UP000006727">
    <property type="component" value="Chromosome 16"/>
</dbReference>
<accession>A0A2K1J788</accession>
<dbReference type="RefSeq" id="XP_024397765.1">
    <property type="nucleotide sequence ID" value="XM_024541997.2"/>
</dbReference>
<reference evidence="2 4" key="1">
    <citation type="journal article" date="2008" name="Science">
        <title>The Physcomitrella genome reveals evolutionary insights into the conquest of land by plants.</title>
        <authorList>
            <person name="Rensing S."/>
            <person name="Lang D."/>
            <person name="Zimmer A."/>
            <person name="Terry A."/>
            <person name="Salamov A."/>
            <person name="Shapiro H."/>
            <person name="Nishiyama T."/>
            <person name="Perroud P.-F."/>
            <person name="Lindquist E."/>
            <person name="Kamisugi Y."/>
            <person name="Tanahashi T."/>
            <person name="Sakakibara K."/>
            <person name="Fujita T."/>
            <person name="Oishi K."/>
            <person name="Shin-I T."/>
            <person name="Kuroki Y."/>
            <person name="Toyoda A."/>
            <person name="Suzuki Y."/>
            <person name="Hashimoto A."/>
            <person name="Yamaguchi K."/>
            <person name="Sugano A."/>
            <person name="Kohara Y."/>
            <person name="Fujiyama A."/>
            <person name="Anterola A."/>
            <person name="Aoki S."/>
            <person name="Ashton N."/>
            <person name="Barbazuk W.B."/>
            <person name="Barker E."/>
            <person name="Bennetzen J."/>
            <person name="Bezanilla M."/>
            <person name="Blankenship R."/>
            <person name="Cho S.H."/>
            <person name="Dutcher S."/>
            <person name="Estelle M."/>
            <person name="Fawcett J.A."/>
            <person name="Gundlach H."/>
            <person name="Hanada K."/>
            <person name="Heyl A."/>
            <person name="Hicks K.A."/>
            <person name="Hugh J."/>
            <person name="Lohr M."/>
            <person name="Mayer K."/>
            <person name="Melkozernov A."/>
            <person name="Murata T."/>
            <person name="Nelson D."/>
            <person name="Pils B."/>
            <person name="Prigge M."/>
            <person name="Reiss B."/>
            <person name="Renner T."/>
            <person name="Rombauts S."/>
            <person name="Rushton P."/>
            <person name="Sanderfoot A."/>
            <person name="Schween G."/>
            <person name="Shiu S.-H."/>
            <person name="Stueber K."/>
            <person name="Theodoulou F.L."/>
            <person name="Tu H."/>
            <person name="Van de Peer Y."/>
            <person name="Verrier P.J."/>
            <person name="Waters E."/>
            <person name="Wood A."/>
            <person name="Yang L."/>
            <person name="Cove D."/>
            <person name="Cuming A."/>
            <person name="Hasebe M."/>
            <person name="Lucas S."/>
            <person name="Mishler D.B."/>
            <person name="Reski R."/>
            <person name="Grigoriev I."/>
            <person name="Quatrano R.S."/>
            <person name="Boore J.L."/>
        </authorList>
    </citation>
    <scope>NUCLEOTIDE SEQUENCE [LARGE SCALE GENOMIC DNA]</scope>
    <source>
        <strain evidence="3 4">cv. Gransden 2004</strain>
    </source>
</reference>
<dbReference type="RefSeq" id="XP_024397764.1">
    <property type="nucleotide sequence ID" value="XM_024541996.2"/>
</dbReference>
<dbReference type="InterPro" id="IPR036047">
    <property type="entry name" value="F-box-like_dom_sf"/>
</dbReference>
<dbReference type="PANTHER" id="PTHR20932">
    <property type="entry name" value="LYSM AND PUTATIVE PEPTIDOGLYCAN-BINDING DOMAIN-CONTAINING PROTEIN"/>
    <property type="match status" value="1"/>
</dbReference>
<dbReference type="Gramene" id="Pp3c16_5370V3.1">
    <property type="protein sequence ID" value="Pp3c16_5370V3.1"/>
    <property type="gene ID" value="Pp3c16_5370"/>
</dbReference>
<keyword evidence="4" id="KW-1185">Reference proteome</keyword>
<feature type="domain" description="LysM" evidence="1">
    <location>
        <begin position="326"/>
        <end position="370"/>
    </location>
</feature>
<dbReference type="InterPro" id="IPR036779">
    <property type="entry name" value="LysM_dom_sf"/>
</dbReference>
<dbReference type="PaxDb" id="3218-PP1S15_438V6.1"/>
<name>A0A2K1J788_PHYPA</name>
<dbReference type="SUPFAM" id="SSF81383">
    <property type="entry name" value="F-box domain"/>
    <property type="match status" value="2"/>
</dbReference>
<dbReference type="EnsemblPlants" id="Pp3c16_5370V3.3">
    <property type="protein sequence ID" value="Pp3c16_5370V3.3"/>
    <property type="gene ID" value="Pp3c16_5370"/>
</dbReference>
<dbReference type="InterPro" id="IPR018392">
    <property type="entry name" value="LysM"/>
</dbReference>
<dbReference type="OrthoDB" id="538216at2759"/>
<dbReference type="CDD" id="cd00118">
    <property type="entry name" value="LysM"/>
    <property type="match status" value="1"/>
</dbReference>
<reference evidence="2 4" key="2">
    <citation type="journal article" date="2018" name="Plant J.">
        <title>The Physcomitrella patens chromosome-scale assembly reveals moss genome structure and evolution.</title>
        <authorList>
            <person name="Lang D."/>
            <person name="Ullrich K.K."/>
            <person name="Murat F."/>
            <person name="Fuchs J."/>
            <person name="Jenkins J."/>
            <person name="Haas F.B."/>
            <person name="Piednoel M."/>
            <person name="Gundlach H."/>
            <person name="Van Bel M."/>
            <person name="Meyberg R."/>
            <person name="Vives C."/>
            <person name="Morata J."/>
            <person name="Symeonidi A."/>
            <person name="Hiss M."/>
            <person name="Muchero W."/>
            <person name="Kamisugi Y."/>
            <person name="Saleh O."/>
            <person name="Blanc G."/>
            <person name="Decker E.L."/>
            <person name="van Gessel N."/>
            <person name="Grimwood J."/>
            <person name="Hayes R.D."/>
            <person name="Graham S.W."/>
            <person name="Gunter L.E."/>
            <person name="McDaniel S.F."/>
            <person name="Hoernstein S.N.W."/>
            <person name="Larsson A."/>
            <person name="Li F.W."/>
            <person name="Perroud P.F."/>
            <person name="Phillips J."/>
            <person name="Ranjan P."/>
            <person name="Rokshar D.S."/>
            <person name="Rothfels C.J."/>
            <person name="Schneider L."/>
            <person name="Shu S."/>
            <person name="Stevenson D.W."/>
            <person name="Thummler F."/>
            <person name="Tillich M."/>
            <person name="Villarreal Aguilar J.C."/>
            <person name="Widiez T."/>
            <person name="Wong G.K."/>
            <person name="Wymore A."/>
            <person name="Zhang Y."/>
            <person name="Zimmer A.D."/>
            <person name="Quatrano R.S."/>
            <person name="Mayer K.F.X."/>
            <person name="Goodstein D."/>
            <person name="Casacuberta J.M."/>
            <person name="Vandepoele K."/>
            <person name="Reski R."/>
            <person name="Cuming A.C."/>
            <person name="Tuskan G.A."/>
            <person name="Maumus F."/>
            <person name="Salse J."/>
            <person name="Schmutz J."/>
            <person name="Rensing S.A."/>
        </authorList>
    </citation>
    <scope>NUCLEOTIDE SEQUENCE [LARGE SCALE GENOMIC DNA]</scope>
    <source>
        <strain evidence="3 4">cv. Gransden 2004</strain>
    </source>
</reference>
<dbReference type="STRING" id="3218.A0A2K1J788"/>
<dbReference type="InterPro" id="IPR001810">
    <property type="entry name" value="F-box_dom"/>
</dbReference>
<protein>
    <recommendedName>
        <fullName evidence="1">LysM domain-containing protein</fullName>
    </recommendedName>
</protein>
<dbReference type="PANTHER" id="PTHR20932:SF8">
    <property type="entry name" value="LD22649P"/>
    <property type="match status" value="1"/>
</dbReference>
<dbReference type="Pfam" id="PF01476">
    <property type="entry name" value="LysM"/>
    <property type="match status" value="2"/>
</dbReference>
<dbReference type="InterPro" id="IPR045030">
    <property type="entry name" value="LYSM1-4"/>
</dbReference>
<evidence type="ECO:0000259" key="1">
    <source>
        <dbReference type="PROSITE" id="PS51782"/>
    </source>
</evidence>
<gene>
    <name evidence="3" type="primary">LOC112292985</name>
    <name evidence="2" type="ORF">PHYPA_020499</name>
</gene>
<dbReference type="EnsemblPlants" id="Pp3c16_5370V3.1">
    <property type="protein sequence ID" value="Pp3c16_5370V3.1"/>
    <property type="gene ID" value="Pp3c16_5370"/>
</dbReference>
<dbReference type="Gene3D" id="3.10.350.10">
    <property type="entry name" value="LysM domain"/>
    <property type="match status" value="2"/>
</dbReference>
<dbReference type="RefSeq" id="XP_024397763.1">
    <property type="nucleotide sequence ID" value="XM_024541995.2"/>
</dbReference>
<dbReference type="EnsemblPlants" id="Pp3c16_5370V3.5">
    <property type="protein sequence ID" value="Pp3c16_5370V3.5"/>
    <property type="gene ID" value="Pp3c16_5370"/>
</dbReference>
<sequence>MAMEAAEFSFLWEPTINSDVLRLILSRLPLSLIARTACVCRSWYIVATDPELLMGCFKVEWKLADVVGKPSGKQFFDRGLHRFAISHPLQRWDTVDSLAVKYDVEASEIRMLNRMSSDHDVHRRKRLLIPVKNPQLLAGKICYIESDEHSKSEMAVLYLQGERNKSENAQRIVETNIFQGASSSAGPRMDQVSAIPDVLTEIMTERGDMGGSHARFRERVVDKASYFTNAQEKGKQIEGFENRIFPNQKVEGNASAFTDDLWRIILELLPVTALGQAACVCRLWHTIATEPAVLAAAFMAPWGLNKVVGTPLSKTFWRGQLGQFVISHALQRQDTIAGLAVKYGVQVQGIRRVNNMMSDHGIHSRERLLIPVSRPELLVGQTCFIEMDAHAKREVGVLYLDGSKPNRKDAARAEARAQRRLKTEVMESLKRSMRVDDSTAQYYLALAEGDVRGALQEFSEDLQWERTAQ</sequence>